<proteinExistence type="predicted"/>
<feature type="compositionally biased region" description="Basic and acidic residues" evidence="1">
    <location>
        <begin position="382"/>
        <end position="415"/>
    </location>
</feature>
<evidence type="ECO:0000256" key="1">
    <source>
        <dbReference type="SAM" id="MobiDB-lite"/>
    </source>
</evidence>
<feature type="compositionally biased region" description="Polar residues" evidence="1">
    <location>
        <begin position="304"/>
        <end position="313"/>
    </location>
</feature>
<feature type="compositionally biased region" description="Basic and acidic residues" evidence="1">
    <location>
        <begin position="329"/>
        <end position="344"/>
    </location>
</feature>
<feature type="compositionally biased region" description="Basic and acidic residues" evidence="1">
    <location>
        <begin position="490"/>
        <end position="499"/>
    </location>
</feature>
<dbReference type="Proteomes" id="UP000092583">
    <property type="component" value="Unassembled WGS sequence"/>
</dbReference>
<protein>
    <submittedName>
        <fullName evidence="2">Uncharacterized protein</fullName>
    </submittedName>
</protein>
<feature type="compositionally biased region" description="Basic and acidic residues" evidence="1">
    <location>
        <begin position="269"/>
        <end position="295"/>
    </location>
</feature>
<reference evidence="2 3" key="1">
    <citation type="submission" date="2013-07" db="EMBL/GenBank/DDBJ databases">
        <title>The Genome Sequence of Kwoniella mangroviensis CBS10435.</title>
        <authorList>
            <consortium name="The Broad Institute Genome Sequencing Platform"/>
            <person name="Cuomo C."/>
            <person name="Litvintseva A."/>
            <person name="Chen Y."/>
            <person name="Heitman J."/>
            <person name="Sun S."/>
            <person name="Springer D."/>
            <person name="Dromer F."/>
            <person name="Young S.K."/>
            <person name="Zeng Q."/>
            <person name="Gargeya S."/>
            <person name="Fitzgerald M."/>
            <person name="Abouelleil A."/>
            <person name="Alvarado L."/>
            <person name="Berlin A.M."/>
            <person name="Chapman S.B."/>
            <person name="Dewar J."/>
            <person name="Goldberg J."/>
            <person name="Griggs A."/>
            <person name="Gujja S."/>
            <person name="Hansen M."/>
            <person name="Howarth C."/>
            <person name="Imamovic A."/>
            <person name="Larimer J."/>
            <person name="McCowan C."/>
            <person name="Murphy C."/>
            <person name="Pearson M."/>
            <person name="Priest M."/>
            <person name="Roberts A."/>
            <person name="Saif S."/>
            <person name="Shea T."/>
            <person name="Sykes S."/>
            <person name="Wortman J."/>
            <person name="Nusbaum C."/>
            <person name="Birren B."/>
        </authorList>
    </citation>
    <scope>NUCLEOTIDE SEQUENCE [LARGE SCALE GENOMIC DNA]</scope>
    <source>
        <strain evidence="2 3">CBS 10435</strain>
    </source>
</reference>
<feature type="region of interest" description="Disordered" evidence="1">
    <location>
        <begin position="96"/>
        <end position="131"/>
    </location>
</feature>
<gene>
    <name evidence="2" type="ORF">L486_05830</name>
</gene>
<feature type="compositionally biased region" description="Polar residues" evidence="1">
    <location>
        <begin position="417"/>
        <end position="429"/>
    </location>
</feature>
<sequence>MGNIDISDRTILSTTWEVLDKTPNGLFGCPAISLEKLYRALGTTYETLNPSSITSLLAEHSGELLGSNQKISLKSVRKGEKKDYWIVFQPTIAKVHPGSPTASSTVSARKPDTKRGSKIDSNASSWEDLGGGTTVELLPDLPGGSKNLSLRIAPRSAREKIFSVLGLRKEKYRNDHSSDKPSVESVIQGQEGDGIEIGSNDQGRQRDSASQHDPSSLGRSVHSKENAKGDWLKETHTWKDGRKKPERKGTEWSTIDAYDYTTEIDHSAEIDIDQKRERNQANVDKSERGKADRDLTPNAELKLDQQQVRTSSVAAEAEDEQEEESPEEAQPKVKTKFDFTDHNDISTNQRVSPELNGDYYDYQVMHGRHDEPLEDGAIGVEPKGEGSRRDSKDRKKDKYKHISKDERKNRSKDPESNSEINSISPADITSSEEDSKTKDGTRHKSLRGKEDRRNQKPHEDRKRSHKTRLRSSSDDERTSENPSDQYSSESEEHHEDYKVPEPPTPFFLKALEGLPFEPDISIINSLSWFRDRYHLILAELIVLLSIVYILQASGL</sequence>
<keyword evidence="3" id="KW-1185">Reference proteome</keyword>
<dbReference type="OrthoDB" id="2565260at2759"/>
<feature type="region of interest" description="Disordered" evidence="1">
    <location>
        <begin position="269"/>
        <end position="501"/>
    </location>
</feature>
<accession>A0A1B9INN5</accession>
<feature type="compositionally biased region" description="Acidic residues" evidence="1">
    <location>
        <begin position="316"/>
        <end position="327"/>
    </location>
</feature>
<feature type="compositionally biased region" description="Basic and acidic residues" evidence="1">
    <location>
        <begin position="222"/>
        <end position="240"/>
    </location>
</feature>
<evidence type="ECO:0000313" key="2">
    <source>
        <dbReference type="EMBL" id="OCF56974.1"/>
    </source>
</evidence>
<dbReference type="EMBL" id="KI669464">
    <property type="protein sequence ID" value="OCF56974.1"/>
    <property type="molecule type" value="Genomic_DNA"/>
</dbReference>
<feature type="compositionally biased region" description="Basic and acidic residues" evidence="1">
    <location>
        <begin position="109"/>
        <end position="118"/>
    </location>
</feature>
<name>A0A1B9INN5_9TREE</name>
<organism evidence="2 3">
    <name type="scientific">Kwoniella mangroviensis CBS 10435</name>
    <dbReference type="NCBI Taxonomy" id="1331196"/>
    <lineage>
        <taxon>Eukaryota</taxon>
        <taxon>Fungi</taxon>
        <taxon>Dikarya</taxon>
        <taxon>Basidiomycota</taxon>
        <taxon>Agaricomycotina</taxon>
        <taxon>Tremellomycetes</taxon>
        <taxon>Tremellales</taxon>
        <taxon>Cryptococcaceae</taxon>
        <taxon>Kwoniella</taxon>
    </lineage>
</organism>
<reference evidence="3" key="2">
    <citation type="submission" date="2013-12" db="EMBL/GenBank/DDBJ databases">
        <title>Evolution of pathogenesis and genome organization in the Tremellales.</title>
        <authorList>
            <person name="Cuomo C."/>
            <person name="Litvintseva A."/>
            <person name="Heitman J."/>
            <person name="Chen Y."/>
            <person name="Sun S."/>
            <person name="Springer D."/>
            <person name="Dromer F."/>
            <person name="Young S."/>
            <person name="Zeng Q."/>
            <person name="Chapman S."/>
            <person name="Gujja S."/>
            <person name="Saif S."/>
            <person name="Birren B."/>
        </authorList>
    </citation>
    <scope>NUCLEOTIDE SEQUENCE [LARGE SCALE GENOMIC DNA]</scope>
    <source>
        <strain evidence="3">CBS 10435</strain>
    </source>
</reference>
<feature type="region of interest" description="Disordered" evidence="1">
    <location>
        <begin position="173"/>
        <end position="250"/>
    </location>
</feature>
<feature type="compositionally biased region" description="Basic and acidic residues" evidence="1">
    <location>
        <begin position="433"/>
        <end position="462"/>
    </location>
</feature>
<evidence type="ECO:0000313" key="3">
    <source>
        <dbReference type="Proteomes" id="UP000092583"/>
    </source>
</evidence>
<feature type="compositionally biased region" description="Basic and acidic residues" evidence="1">
    <location>
        <begin position="173"/>
        <end position="182"/>
    </location>
</feature>
<dbReference type="AlphaFoldDB" id="A0A1B9INN5"/>
<dbReference type="STRING" id="1331196.A0A1B9INN5"/>